<keyword evidence="1" id="KW-0449">Lipoprotein</keyword>
<accession>A0A378VWC0</accession>
<dbReference type="EMBL" id="UGRI01000001">
    <property type="protein sequence ID" value="SUA21210.1"/>
    <property type="molecule type" value="Genomic_DNA"/>
</dbReference>
<reference evidence="1" key="1">
    <citation type="submission" date="2018-06" db="EMBL/GenBank/DDBJ databases">
        <authorList>
            <consortium name="Pathogen Informatics"/>
            <person name="Doyle S."/>
        </authorList>
    </citation>
    <scope>NUCLEOTIDE SEQUENCE [LARGE SCALE GENOMIC DNA]</scope>
    <source>
        <strain evidence="1">NCTC11421</strain>
    </source>
</reference>
<gene>
    <name evidence="1" type="ORF">NCTC11421_01305</name>
</gene>
<evidence type="ECO:0000313" key="1">
    <source>
        <dbReference type="EMBL" id="SUA21210.1"/>
    </source>
</evidence>
<protein>
    <submittedName>
        <fullName evidence="1">Putative lipoprotein</fullName>
    </submittedName>
</protein>
<organism evidence="1">
    <name type="scientific">Neisseria gonorrhoeae</name>
    <dbReference type="NCBI Taxonomy" id="485"/>
    <lineage>
        <taxon>Bacteria</taxon>
        <taxon>Pseudomonadati</taxon>
        <taxon>Pseudomonadota</taxon>
        <taxon>Betaproteobacteria</taxon>
        <taxon>Neisseriales</taxon>
        <taxon>Neisseriaceae</taxon>
        <taxon>Neisseria</taxon>
    </lineage>
</organism>
<proteinExistence type="predicted"/>
<name>A0A378VWC0_NEIGO</name>
<sequence length="162" mass="17113">MITLTGMLAACSTGVNVGRLMVEMPQGERSVVVQVPATNNPLSDAVAVGMIKTSGSPSASNMIEMLGADNINVGVAGGSQMFNKATALYSLNHAKKVGNNVSVYMTGDSESDKADLENAANAKILNYIISLTKIICSVQLAAPNIQIEHTAAYRDLRRRLSR</sequence>
<dbReference type="AlphaFoldDB" id="A0A378VWC0"/>